<reference evidence="1" key="1">
    <citation type="submission" date="2018-10" db="EMBL/GenBank/DDBJ databases">
        <authorList>
            <person name="Singh K. P."/>
            <person name="Ramachandran G."/>
            <person name="Val-Calvo J."/>
            <person name="Meijer J.J. W."/>
            <person name="Miguel-Arribas A."/>
            <person name="Gago Cordoba C."/>
        </authorList>
    </citation>
    <scope>NUCLEOTIDE SEQUENCE</scope>
    <source>
        <strain evidence="1">1</strain>
        <plasmid evidence="1">p576</plasmid>
    </source>
</reference>
<geneLocation type="plasmid" evidence="1">
    <name>p576</name>
</geneLocation>
<proteinExistence type="predicted"/>
<keyword evidence="1" id="KW-0614">Plasmid</keyword>
<name>A0A9Q9T5E6_BACPU</name>
<dbReference type="AlphaFoldDB" id="A0A9Q9T5E6"/>
<protein>
    <submittedName>
        <fullName evidence="1">Uncharacterized protein</fullName>
    </submittedName>
</protein>
<evidence type="ECO:0000313" key="1">
    <source>
        <dbReference type="EMBL" id="VCT93291.1"/>
    </source>
</evidence>
<gene>
    <name evidence="1" type="primary">p8</name>
    <name evidence="1" type="ORF">SBRMV_008</name>
</gene>
<organism evidence="1">
    <name type="scientific">Bacillus pumilus</name>
    <name type="common">Bacillus mesentericus</name>
    <dbReference type="NCBI Taxonomy" id="1408"/>
    <lineage>
        <taxon>Bacteria</taxon>
        <taxon>Bacillati</taxon>
        <taxon>Bacillota</taxon>
        <taxon>Bacilli</taxon>
        <taxon>Bacillales</taxon>
        <taxon>Bacillaceae</taxon>
        <taxon>Bacillus</taxon>
    </lineage>
</organism>
<dbReference type="EMBL" id="LR026976">
    <property type="protein sequence ID" value="VCT93291.1"/>
    <property type="molecule type" value="Genomic_DNA"/>
</dbReference>
<dbReference type="RefSeq" id="WP_095357111.1">
    <property type="nucleotide sequence ID" value="NZ_LR026976.1"/>
</dbReference>
<accession>A0A9Q9T5E6</accession>
<sequence>MPNITIKGLSLNTKNRLTDLAKKSGVSEQKYLKMLLDKHVLAEEIEGVQSTYEELCKMALSLIEKNTEVLNEFIKIMKDE</sequence>